<dbReference type="PANTHER" id="PTHR43877">
    <property type="entry name" value="AMINOALKYLPHOSPHONATE N-ACETYLTRANSFERASE-RELATED-RELATED"/>
    <property type="match status" value="1"/>
</dbReference>
<evidence type="ECO:0000259" key="3">
    <source>
        <dbReference type="PROSITE" id="PS51186"/>
    </source>
</evidence>
<dbReference type="InterPro" id="IPR016181">
    <property type="entry name" value="Acyl_CoA_acyltransferase"/>
</dbReference>
<dbReference type="SUPFAM" id="SSF55729">
    <property type="entry name" value="Acyl-CoA N-acyltransferases (Nat)"/>
    <property type="match status" value="1"/>
</dbReference>
<proteinExistence type="predicted"/>
<keyword evidence="1" id="KW-0808">Transferase</keyword>
<evidence type="ECO:0000313" key="5">
    <source>
        <dbReference type="Proteomes" id="UP000295756"/>
    </source>
</evidence>
<evidence type="ECO:0000256" key="2">
    <source>
        <dbReference type="ARBA" id="ARBA00023315"/>
    </source>
</evidence>
<evidence type="ECO:0000256" key="1">
    <source>
        <dbReference type="ARBA" id="ARBA00022679"/>
    </source>
</evidence>
<keyword evidence="2" id="KW-0012">Acyltransferase</keyword>
<keyword evidence="5" id="KW-1185">Reference proteome</keyword>
<dbReference type="InterPro" id="IPR050832">
    <property type="entry name" value="Bact_Acetyltransf"/>
</dbReference>
<protein>
    <submittedName>
        <fullName evidence="4">GNAT family N-acetyltransferase</fullName>
    </submittedName>
</protein>
<dbReference type="CDD" id="cd04301">
    <property type="entry name" value="NAT_SF"/>
    <property type="match status" value="1"/>
</dbReference>
<organism evidence="4 5">
    <name type="scientific">Leuconostoc kimchii</name>
    <dbReference type="NCBI Taxonomy" id="136609"/>
    <lineage>
        <taxon>Bacteria</taxon>
        <taxon>Bacillati</taxon>
        <taxon>Bacillota</taxon>
        <taxon>Bacilli</taxon>
        <taxon>Lactobacillales</taxon>
        <taxon>Lactobacillaceae</taxon>
        <taxon>Leuconostoc</taxon>
    </lineage>
</organism>
<dbReference type="Pfam" id="PF00583">
    <property type="entry name" value="Acetyltransf_1"/>
    <property type="match status" value="1"/>
</dbReference>
<dbReference type="InterPro" id="IPR000182">
    <property type="entry name" value="GNAT_dom"/>
</dbReference>
<dbReference type="Proteomes" id="UP000295756">
    <property type="component" value="Chromosome"/>
</dbReference>
<dbReference type="PANTHER" id="PTHR43877:SF2">
    <property type="entry name" value="AMINOALKYLPHOSPHONATE N-ACETYLTRANSFERASE-RELATED"/>
    <property type="match status" value="1"/>
</dbReference>
<accession>A0ABX5SJI7</accession>
<feature type="domain" description="N-acetyltransferase" evidence="3">
    <location>
        <begin position="1"/>
        <end position="153"/>
    </location>
</feature>
<dbReference type="PROSITE" id="PS51186">
    <property type="entry name" value="GNAT"/>
    <property type="match status" value="1"/>
</dbReference>
<dbReference type="EMBL" id="CP037939">
    <property type="protein sequence ID" value="QBR47547.1"/>
    <property type="molecule type" value="Genomic_DNA"/>
</dbReference>
<reference evidence="4 5" key="1">
    <citation type="submission" date="2019-03" db="EMBL/GenBank/DDBJ databases">
        <title>Complete Genome Sequence of Leuconostoc kimchii strain NKJ218 Isolated from Homemade Kimchi.</title>
        <authorList>
            <person name="Jung J.Y."/>
            <person name="Jin H.M."/>
            <person name="Jung J.-W."/>
            <person name="Lee S.-Y."/>
            <person name="Ryu B.-G."/>
            <person name="Han S.-S."/>
            <person name="Kang H.K."/>
            <person name="Choi H.W."/>
            <person name="Chung E.J."/>
            <person name="Choi K.-M."/>
        </authorList>
    </citation>
    <scope>NUCLEOTIDE SEQUENCE [LARGE SCALE GENOMIC DNA]</scope>
    <source>
        <strain evidence="4 5">NKJ218</strain>
    </source>
</reference>
<gene>
    <name evidence="4" type="ORF">EW139_05190</name>
</gene>
<sequence>MEIKKVNTTDQDFNRLVRMLDKTLANFNNDIQITEKNEYHVFNSVTDLSDAYVAYNVYQAIGCVATKHYCTGVLEIKRLFVNLTARGNGIATKLINKLESQAYSDGYTKLIVETGKNNTNAIRLYTKMNYQVVDNYSPYDGLSNSVCMSKKLL</sequence>
<dbReference type="RefSeq" id="WP_013102249.1">
    <property type="nucleotide sequence ID" value="NZ_CP037939.1"/>
</dbReference>
<name>A0ABX5SJI7_9LACO</name>
<dbReference type="Gene3D" id="3.40.630.30">
    <property type="match status" value="1"/>
</dbReference>
<evidence type="ECO:0000313" key="4">
    <source>
        <dbReference type="EMBL" id="QBR47547.1"/>
    </source>
</evidence>